<comment type="similarity">
    <text evidence="1">Belongs to the DRM1/ARP family.</text>
</comment>
<keyword evidence="3" id="KW-1185">Reference proteome</keyword>
<evidence type="ECO:0000313" key="2">
    <source>
        <dbReference type="EnsemblPlants" id="Kaladp0010s0059.1.v1.1"/>
    </source>
</evidence>
<evidence type="ECO:0000256" key="1">
    <source>
        <dbReference type="ARBA" id="ARBA00010502"/>
    </source>
</evidence>
<dbReference type="InterPro" id="IPR008406">
    <property type="entry name" value="DRM/ARP"/>
</dbReference>
<sequence length="115" mass="12383">MVLLEKLWDDLVDRSESSCRLAGLRRITTPPLVMADARGGNKFKRPGCSATAVTPTAPVCKDSVWDSMFYPEVENHHHLQAAKPAGADLLRKAQSTACNGVYSEGANSSKSPLLA</sequence>
<accession>A0A7N0RFH0</accession>
<name>A0A7N0RFH0_KALFE</name>
<dbReference type="Pfam" id="PF05564">
    <property type="entry name" value="Auxin_repressed"/>
    <property type="match status" value="1"/>
</dbReference>
<dbReference type="AlphaFoldDB" id="A0A7N0RFH0"/>
<dbReference type="EnsemblPlants" id="Kaladp0010s0059.1.v1.1">
    <property type="protein sequence ID" value="Kaladp0010s0059.1.v1.1"/>
    <property type="gene ID" value="Kaladp0010s0059.v1.1"/>
</dbReference>
<protein>
    <submittedName>
        <fullName evidence="2">Uncharacterized protein</fullName>
    </submittedName>
</protein>
<evidence type="ECO:0000313" key="3">
    <source>
        <dbReference type="Proteomes" id="UP000594263"/>
    </source>
</evidence>
<dbReference type="Proteomes" id="UP000594263">
    <property type="component" value="Unplaced"/>
</dbReference>
<reference evidence="2" key="1">
    <citation type="submission" date="2021-01" db="UniProtKB">
        <authorList>
            <consortium name="EnsemblPlants"/>
        </authorList>
    </citation>
    <scope>IDENTIFICATION</scope>
</reference>
<organism evidence="2 3">
    <name type="scientific">Kalanchoe fedtschenkoi</name>
    <name type="common">Lavender scallops</name>
    <name type="synonym">South American air plant</name>
    <dbReference type="NCBI Taxonomy" id="63787"/>
    <lineage>
        <taxon>Eukaryota</taxon>
        <taxon>Viridiplantae</taxon>
        <taxon>Streptophyta</taxon>
        <taxon>Embryophyta</taxon>
        <taxon>Tracheophyta</taxon>
        <taxon>Spermatophyta</taxon>
        <taxon>Magnoliopsida</taxon>
        <taxon>eudicotyledons</taxon>
        <taxon>Gunneridae</taxon>
        <taxon>Pentapetalae</taxon>
        <taxon>Saxifragales</taxon>
        <taxon>Crassulaceae</taxon>
        <taxon>Kalanchoe</taxon>
    </lineage>
</organism>
<proteinExistence type="inferred from homology"/>
<dbReference type="Gramene" id="Kaladp0010s0059.1.v1.1">
    <property type="protein sequence ID" value="Kaladp0010s0059.1.v1.1"/>
    <property type="gene ID" value="Kaladp0010s0059.v1.1"/>
</dbReference>